<feature type="domain" description="SAM-dependent MTase RsmB/NOP-type" evidence="15">
    <location>
        <begin position="1"/>
        <end position="156"/>
    </location>
</feature>
<sequence>MAVDIDEQRLSRVYDNLKRLGVKAEVKQGDGRFPEQWCGNEQFDRILLDAPCSATGVIRRHPDIKWLRRDRDIAELAQLQAEILNAIWGHLKPGGTLVYATCSILPEENSQQIAAFLARTPDAELHATGTPASPGQQNLPGVEEGDGFFYAKLIKRRN</sequence>
<feature type="binding site" evidence="14">
    <location>
        <position position="30"/>
    </location>
    <ligand>
        <name>S-adenosyl-L-methionine</name>
        <dbReference type="ChEBI" id="CHEBI:59789"/>
    </ligand>
</feature>
<evidence type="ECO:0000256" key="14">
    <source>
        <dbReference type="PROSITE-ProRule" id="PRU01023"/>
    </source>
</evidence>
<evidence type="ECO:0000256" key="7">
    <source>
        <dbReference type="ARBA" id="ARBA00022603"/>
    </source>
</evidence>
<dbReference type="GO" id="GO:0005829">
    <property type="term" value="C:cytosol"/>
    <property type="evidence" value="ECO:0007669"/>
    <property type="project" value="TreeGrafter"/>
</dbReference>
<evidence type="ECO:0000313" key="16">
    <source>
        <dbReference type="EMBL" id="SQC59732.1"/>
    </source>
</evidence>
<feature type="binding site" evidence="14">
    <location>
        <position position="49"/>
    </location>
    <ligand>
        <name>S-adenosyl-L-methionine</name>
        <dbReference type="ChEBI" id="CHEBI:59789"/>
    </ligand>
</feature>
<dbReference type="PROSITE" id="PS01153">
    <property type="entry name" value="NOL1_NOP2_SUN"/>
    <property type="match status" value="1"/>
</dbReference>
<evidence type="ECO:0000256" key="4">
    <source>
        <dbReference type="ARBA" id="ARBA00012140"/>
    </source>
</evidence>
<dbReference type="PANTHER" id="PTHR22807:SF61">
    <property type="entry name" value="NOL1_NOP2_SUN FAMILY PROTEIN _ ANTITERMINATION NUSB DOMAIN-CONTAINING PROTEIN"/>
    <property type="match status" value="1"/>
</dbReference>
<keyword evidence="6" id="KW-0698">rRNA processing</keyword>
<dbReference type="EC" id="2.1.1.176" evidence="4"/>
<comment type="function">
    <text evidence="1">Specifically methylates the cytosine at position 967 (m5C967) of 16S rRNA.</text>
</comment>
<dbReference type="InterPro" id="IPR029063">
    <property type="entry name" value="SAM-dependent_MTases_sf"/>
</dbReference>
<evidence type="ECO:0000256" key="9">
    <source>
        <dbReference type="ARBA" id="ARBA00022691"/>
    </source>
</evidence>
<dbReference type="PRINTS" id="PR02008">
    <property type="entry name" value="RCMTFAMILY"/>
</dbReference>
<protein>
    <recommendedName>
        <fullName evidence="4">16S rRNA (cytosine(967)-C(5))-methyltransferase</fullName>
        <ecNumber evidence="4">2.1.1.176</ecNumber>
    </recommendedName>
    <alternativeName>
        <fullName evidence="11">16S rRNA m5C967 methyltransferase</fullName>
    </alternativeName>
    <alternativeName>
        <fullName evidence="12">rRNA (cytosine-C(5)-)-methyltransferase RsmB</fullName>
    </alternativeName>
</protein>
<dbReference type="GO" id="GO:0009383">
    <property type="term" value="F:rRNA (cytosine-C5-)-methyltransferase activity"/>
    <property type="evidence" value="ECO:0007669"/>
    <property type="project" value="TreeGrafter"/>
</dbReference>
<dbReference type="Gene3D" id="3.40.50.150">
    <property type="entry name" value="Vaccinia Virus protein VP39"/>
    <property type="match status" value="1"/>
</dbReference>
<keyword evidence="8 14" id="KW-0808">Transferase</keyword>
<evidence type="ECO:0000256" key="11">
    <source>
        <dbReference type="ARBA" id="ARBA00030399"/>
    </source>
</evidence>
<comment type="similarity">
    <text evidence="3 14">Belongs to the class I-like SAM-binding methyltransferase superfamily. RsmB/NOP family.</text>
</comment>
<evidence type="ECO:0000256" key="10">
    <source>
        <dbReference type="ARBA" id="ARBA00022884"/>
    </source>
</evidence>
<dbReference type="Proteomes" id="UP000251721">
    <property type="component" value="Unassembled WGS sequence"/>
</dbReference>
<evidence type="ECO:0000256" key="13">
    <source>
        <dbReference type="ARBA" id="ARBA00047283"/>
    </source>
</evidence>
<dbReference type="InterPro" id="IPR049560">
    <property type="entry name" value="MeTrfase_RsmB-F_NOP2_cat"/>
</dbReference>
<evidence type="ECO:0000256" key="6">
    <source>
        <dbReference type="ARBA" id="ARBA00022552"/>
    </source>
</evidence>
<dbReference type="InterPro" id="IPR023267">
    <property type="entry name" value="RCMT"/>
</dbReference>
<keyword evidence="9 14" id="KW-0949">S-adenosyl-L-methionine</keyword>
<dbReference type="EMBL" id="UAWQ01000020">
    <property type="protein sequence ID" value="SQC59732.1"/>
    <property type="molecule type" value="Genomic_DNA"/>
</dbReference>
<evidence type="ECO:0000256" key="5">
    <source>
        <dbReference type="ARBA" id="ARBA00022490"/>
    </source>
</evidence>
<evidence type="ECO:0000256" key="12">
    <source>
        <dbReference type="ARBA" id="ARBA00031088"/>
    </source>
</evidence>
<evidence type="ECO:0000256" key="1">
    <source>
        <dbReference type="ARBA" id="ARBA00002724"/>
    </source>
</evidence>
<evidence type="ECO:0000259" key="15">
    <source>
        <dbReference type="PROSITE" id="PS51686"/>
    </source>
</evidence>
<comment type="subcellular location">
    <subcellularLocation>
        <location evidence="2">Cytoplasm</location>
    </subcellularLocation>
</comment>
<dbReference type="InterPro" id="IPR018314">
    <property type="entry name" value="RsmB/NOL1/NOP2-like_CS"/>
</dbReference>
<gene>
    <name evidence="16" type="primary">rsmB_1</name>
    <name evidence="16" type="ORF">NCTC13465_06164</name>
</gene>
<keyword evidence="10 14" id="KW-0694">RNA-binding</keyword>
<dbReference type="GO" id="GO:0070475">
    <property type="term" value="P:rRNA base methylation"/>
    <property type="evidence" value="ECO:0007669"/>
    <property type="project" value="TreeGrafter"/>
</dbReference>
<evidence type="ECO:0000256" key="2">
    <source>
        <dbReference type="ARBA" id="ARBA00004496"/>
    </source>
</evidence>
<dbReference type="Pfam" id="PF01189">
    <property type="entry name" value="Methyltr_RsmB-F"/>
    <property type="match status" value="1"/>
</dbReference>
<accession>A0A2X3FU46</accession>
<keyword evidence="7 14" id="KW-0489">Methyltransferase</keyword>
<dbReference type="PROSITE" id="PS51686">
    <property type="entry name" value="SAM_MT_RSMB_NOP"/>
    <property type="match status" value="1"/>
</dbReference>
<feature type="active site" description="Nucleophile" evidence="14">
    <location>
        <position position="102"/>
    </location>
</feature>
<reference evidence="16 17" key="1">
    <citation type="submission" date="2018-06" db="EMBL/GenBank/DDBJ databases">
        <authorList>
            <consortium name="Pathogen Informatics"/>
            <person name="Doyle S."/>
        </authorList>
    </citation>
    <scope>NUCLEOTIDE SEQUENCE [LARGE SCALE GENOMIC DNA]</scope>
    <source>
        <strain evidence="16 17">NCTC13465</strain>
    </source>
</reference>
<organism evidence="16 17">
    <name type="scientific">Klebsiella pneumoniae</name>
    <dbReference type="NCBI Taxonomy" id="573"/>
    <lineage>
        <taxon>Bacteria</taxon>
        <taxon>Pseudomonadati</taxon>
        <taxon>Pseudomonadota</taxon>
        <taxon>Gammaproteobacteria</taxon>
        <taxon>Enterobacterales</taxon>
        <taxon>Enterobacteriaceae</taxon>
        <taxon>Klebsiella/Raoultella group</taxon>
        <taxon>Klebsiella</taxon>
        <taxon>Klebsiella pneumoniae complex</taxon>
    </lineage>
</organism>
<dbReference type="FunFam" id="3.40.50.150:FF:000022">
    <property type="entry name" value="Ribosomal RNA small subunit methyltransferase B"/>
    <property type="match status" value="1"/>
</dbReference>
<dbReference type="CDD" id="cd02440">
    <property type="entry name" value="AdoMet_MTases"/>
    <property type="match status" value="1"/>
</dbReference>
<dbReference type="SUPFAM" id="SSF53335">
    <property type="entry name" value="S-adenosyl-L-methionine-dependent methyltransferases"/>
    <property type="match status" value="1"/>
</dbReference>
<comment type="catalytic activity">
    <reaction evidence="13">
        <text>cytidine(967) in 16S rRNA + S-adenosyl-L-methionine = 5-methylcytidine(967) in 16S rRNA + S-adenosyl-L-homocysteine + H(+)</text>
        <dbReference type="Rhea" id="RHEA:42748"/>
        <dbReference type="Rhea" id="RHEA-COMP:10219"/>
        <dbReference type="Rhea" id="RHEA-COMP:10220"/>
        <dbReference type="ChEBI" id="CHEBI:15378"/>
        <dbReference type="ChEBI" id="CHEBI:57856"/>
        <dbReference type="ChEBI" id="CHEBI:59789"/>
        <dbReference type="ChEBI" id="CHEBI:74483"/>
        <dbReference type="ChEBI" id="CHEBI:82748"/>
        <dbReference type="EC" id="2.1.1.176"/>
    </reaction>
</comment>
<evidence type="ECO:0000256" key="3">
    <source>
        <dbReference type="ARBA" id="ARBA00007494"/>
    </source>
</evidence>
<dbReference type="GO" id="GO:0003723">
    <property type="term" value="F:RNA binding"/>
    <property type="evidence" value="ECO:0007669"/>
    <property type="project" value="UniProtKB-UniRule"/>
</dbReference>
<comment type="caution">
    <text evidence="14">Lacks conserved residue(s) required for the propagation of feature annotation.</text>
</comment>
<keyword evidence="5" id="KW-0963">Cytoplasm</keyword>
<proteinExistence type="inferred from homology"/>
<dbReference type="PANTHER" id="PTHR22807">
    <property type="entry name" value="NOP2 YEAST -RELATED NOL1/NOP2/FMU SUN DOMAIN-CONTAINING"/>
    <property type="match status" value="1"/>
</dbReference>
<feature type="binding site" evidence="14">
    <location>
        <position position="4"/>
    </location>
    <ligand>
        <name>S-adenosyl-L-methionine</name>
        <dbReference type="ChEBI" id="CHEBI:59789"/>
    </ligand>
</feature>
<dbReference type="InterPro" id="IPR001678">
    <property type="entry name" value="MeTrfase_RsmB-F_NOP2_dom"/>
</dbReference>
<evidence type="ECO:0000313" key="17">
    <source>
        <dbReference type="Proteomes" id="UP000251721"/>
    </source>
</evidence>
<name>A0A2X3FU46_KLEPN</name>
<dbReference type="AlphaFoldDB" id="A0A2X3FU46"/>
<evidence type="ECO:0000256" key="8">
    <source>
        <dbReference type="ARBA" id="ARBA00022679"/>
    </source>
</evidence>